<dbReference type="Gene3D" id="3.40.50.1580">
    <property type="entry name" value="Nucleoside phosphorylase domain"/>
    <property type="match status" value="1"/>
</dbReference>
<reference evidence="1 2" key="1">
    <citation type="journal article" date="2024" name="IMA Fungus">
        <title>Apiospora arundinis, a panoply of carbohydrate-active enzymes and secondary metabolites.</title>
        <authorList>
            <person name="Sorensen T."/>
            <person name="Petersen C."/>
            <person name="Muurmann A.T."/>
            <person name="Christiansen J.V."/>
            <person name="Brundto M.L."/>
            <person name="Overgaard C.K."/>
            <person name="Boysen A.T."/>
            <person name="Wollenberg R.D."/>
            <person name="Larsen T.O."/>
            <person name="Sorensen J.L."/>
            <person name="Nielsen K.L."/>
            <person name="Sondergaard T.E."/>
        </authorList>
    </citation>
    <scope>NUCLEOTIDE SEQUENCE [LARGE SCALE GENOMIC DNA]</scope>
    <source>
        <strain evidence="1 2">AAU 773</strain>
    </source>
</reference>
<dbReference type="Proteomes" id="UP001390339">
    <property type="component" value="Unassembled WGS sequence"/>
</dbReference>
<accession>A0ABR2II25</accession>
<proteinExistence type="predicted"/>
<keyword evidence="2" id="KW-1185">Reference proteome</keyword>
<dbReference type="EMBL" id="JAPCWZ010000005">
    <property type="protein sequence ID" value="KAK8863179.1"/>
    <property type="molecule type" value="Genomic_DNA"/>
</dbReference>
<name>A0ABR2II25_9PEZI</name>
<protein>
    <submittedName>
        <fullName evidence="1">Nucleoside phosphorylase domain-containing protein</fullName>
    </submittedName>
</protein>
<organism evidence="1 2">
    <name type="scientific">Apiospora arundinis</name>
    <dbReference type="NCBI Taxonomy" id="335852"/>
    <lineage>
        <taxon>Eukaryota</taxon>
        <taxon>Fungi</taxon>
        <taxon>Dikarya</taxon>
        <taxon>Ascomycota</taxon>
        <taxon>Pezizomycotina</taxon>
        <taxon>Sordariomycetes</taxon>
        <taxon>Xylariomycetidae</taxon>
        <taxon>Amphisphaeriales</taxon>
        <taxon>Apiosporaceae</taxon>
        <taxon>Apiospora</taxon>
    </lineage>
</organism>
<evidence type="ECO:0000313" key="1">
    <source>
        <dbReference type="EMBL" id="KAK8863179.1"/>
    </source>
</evidence>
<evidence type="ECO:0000313" key="2">
    <source>
        <dbReference type="Proteomes" id="UP001390339"/>
    </source>
</evidence>
<dbReference type="InterPro" id="IPR035994">
    <property type="entry name" value="Nucleoside_phosphorylase_sf"/>
</dbReference>
<gene>
    <name evidence="1" type="ORF">PGQ11_009414</name>
</gene>
<sequence length="320" mass="34937">MPVPNLSSRPSSTSRSSSVQVLSLHVNHLCARTNAVKRAMTSEAEGIFGNPPSGAVPVHYNGSFPNPPSMFPLRNTAKALSIFEDWGFDLTRFLLASETLAPAFRSYCSGLIPPFHLSAFKSGPPLPGFVRREGQDRTNGQFNITSTSERHVQNCLEFRNQVWGKIFEDSAGKSPFYVTWYMGQLHTSLLLAVEQQLTTMAAIHNAFELGGVTGIMEARNVGGRDWWVPGYGGPNEYKAWVGGDYREAVKQSADTLSWLLPPKRRGSGCLPASQMGTNPAATVVSQMQQNFPLLRFWVLAGIGGGVPRLDDESISGSATW</sequence>
<comment type="caution">
    <text evidence="1">The sequence shown here is derived from an EMBL/GenBank/DDBJ whole genome shotgun (WGS) entry which is preliminary data.</text>
</comment>